<accession>A0A836IDC3</accession>
<sequence length="640" mass="66671">MATLRDGRFVFIHACRQNLLVEQAVKAAAVSPSSTSTVKTAATKGSAAAASSPPYSSTFQVLYGGVVHAFALNAAQSHLALVCPAGSAAAMSPESIHLGVDAVKTVLRLFSFSCGEVGELIDELVTEEACDVVWVGNRYLALDVRRSSKGIDVEATAASRLSSTSSTPSTSIILIEVTRTPEKLKFVRQDEGVVSPVSAPGSSLCDIHVGRQSLRFWNLKKGKVTWECTLPNRRRRRKIRTAAATCSAGPFVFVVNNDWTVHGFHVDRHAVRELQPMLSQFESLSVNIAKNRSDKMKMGEANSDGKVVVDGEVEDSSIPPHSANISPPTHGPARPRLFAYAISDTQVLLALQGSPTIIQCACEAKGASNVEWVVVAKMRLPPRLHPTCEVVGISARGCLVRQYGVEEGAGQASPPASALADARTGAPANVLKTVTYFVVPLEMKATGKAPVEAAVLPPMVSAVSDCTGAKKSSVATLNADRACEKSGVMGAAPEGSSVASRKEGKRKRKKKSSGANVDTPLPTSLPAATPKSLSGVGNNEANINGHRSAVGPLQCAVARLLVHIGISDKGELLGASPSGDATRATDSTTDAAPLPATGSVAAAPSANGCGWNSVDVLITVGGAVVGVVLGTLVLRRFSLL</sequence>
<feature type="compositionally biased region" description="Polar residues" evidence="1">
    <location>
        <begin position="531"/>
        <end position="540"/>
    </location>
</feature>
<reference evidence="2 3" key="1">
    <citation type="submission" date="2021-02" db="EMBL/GenBank/DDBJ databases">
        <title>Porcisia hertigi Genome sequencing and assembly.</title>
        <authorList>
            <person name="Almutairi H."/>
            <person name="Gatherer D."/>
        </authorList>
    </citation>
    <scope>NUCLEOTIDE SEQUENCE [LARGE SCALE GENOMIC DNA]</scope>
    <source>
        <strain evidence="2 3">C119</strain>
    </source>
</reference>
<dbReference type="KEGG" id="phet:94288333"/>
<dbReference type="GeneID" id="94288333"/>
<name>A0A836IDC3_9TRYP</name>
<gene>
    <name evidence="2" type="ORF">JKF63_02215</name>
</gene>
<comment type="caution">
    <text evidence="2">The sequence shown here is derived from an EMBL/GenBank/DDBJ whole genome shotgun (WGS) entry which is preliminary data.</text>
</comment>
<organism evidence="2 3">
    <name type="scientific">Porcisia hertigi</name>
    <dbReference type="NCBI Taxonomy" id="2761500"/>
    <lineage>
        <taxon>Eukaryota</taxon>
        <taxon>Discoba</taxon>
        <taxon>Euglenozoa</taxon>
        <taxon>Kinetoplastea</taxon>
        <taxon>Metakinetoplastina</taxon>
        <taxon>Trypanosomatida</taxon>
        <taxon>Trypanosomatidae</taxon>
        <taxon>Leishmaniinae</taxon>
        <taxon>Porcisia</taxon>
    </lineage>
</organism>
<keyword evidence="3" id="KW-1185">Reference proteome</keyword>
<dbReference type="AlphaFoldDB" id="A0A836IDC3"/>
<feature type="compositionally biased region" description="Low complexity" evidence="1">
    <location>
        <begin position="519"/>
        <end position="530"/>
    </location>
</feature>
<feature type="compositionally biased region" description="Low complexity" evidence="1">
    <location>
        <begin position="580"/>
        <end position="592"/>
    </location>
</feature>
<proteinExistence type="predicted"/>
<dbReference type="OrthoDB" id="273569at2759"/>
<evidence type="ECO:0000313" key="2">
    <source>
        <dbReference type="EMBL" id="KAG5495161.1"/>
    </source>
</evidence>
<feature type="region of interest" description="Disordered" evidence="1">
    <location>
        <begin position="486"/>
        <end position="540"/>
    </location>
</feature>
<feature type="compositionally biased region" description="Basic residues" evidence="1">
    <location>
        <begin position="503"/>
        <end position="512"/>
    </location>
</feature>
<evidence type="ECO:0000313" key="3">
    <source>
        <dbReference type="Proteomes" id="UP000674318"/>
    </source>
</evidence>
<protein>
    <submittedName>
        <fullName evidence="2">Uncharacterized protein</fullName>
    </submittedName>
</protein>
<dbReference type="Proteomes" id="UP000674318">
    <property type="component" value="Unassembled WGS sequence"/>
</dbReference>
<evidence type="ECO:0000256" key="1">
    <source>
        <dbReference type="SAM" id="MobiDB-lite"/>
    </source>
</evidence>
<feature type="region of interest" description="Disordered" evidence="1">
    <location>
        <begin position="573"/>
        <end position="592"/>
    </location>
</feature>
<dbReference type="RefSeq" id="XP_067754413.1">
    <property type="nucleotide sequence ID" value="XM_067898256.1"/>
</dbReference>
<dbReference type="EMBL" id="JAFJZO010000033">
    <property type="protein sequence ID" value="KAG5495161.1"/>
    <property type="molecule type" value="Genomic_DNA"/>
</dbReference>